<protein>
    <submittedName>
        <fullName evidence="1">Uncharacterized protein</fullName>
    </submittedName>
</protein>
<accession>A0A9P9AJS8</accession>
<keyword evidence="2" id="KW-1185">Reference proteome</keyword>
<proteinExistence type="predicted"/>
<evidence type="ECO:0000313" key="1">
    <source>
        <dbReference type="EMBL" id="KAH6886178.1"/>
    </source>
</evidence>
<reference evidence="1 2" key="1">
    <citation type="journal article" date="2021" name="Nat. Commun.">
        <title>Genetic determinants of endophytism in the Arabidopsis root mycobiome.</title>
        <authorList>
            <person name="Mesny F."/>
            <person name="Miyauchi S."/>
            <person name="Thiergart T."/>
            <person name="Pickel B."/>
            <person name="Atanasova L."/>
            <person name="Karlsson M."/>
            <person name="Huettel B."/>
            <person name="Barry K.W."/>
            <person name="Haridas S."/>
            <person name="Chen C."/>
            <person name="Bauer D."/>
            <person name="Andreopoulos W."/>
            <person name="Pangilinan J."/>
            <person name="LaButti K."/>
            <person name="Riley R."/>
            <person name="Lipzen A."/>
            <person name="Clum A."/>
            <person name="Drula E."/>
            <person name="Henrissat B."/>
            <person name="Kohler A."/>
            <person name="Grigoriev I.V."/>
            <person name="Martin F.M."/>
            <person name="Hacquard S."/>
        </authorList>
    </citation>
    <scope>NUCLEOTIDE SEQUENCE [LARGE SCALE GENOMIC DNA]</scope>
    <source>
        <strain evidence="1 2">MPI-CAGE-CH-0241</strain>
    </source>
</reference>
<sequence>MVPSTSFLTIPREVRNLIYQEYFTVKGGYVLDFESRKLKAADGSCLDLGLISTCRLIAQETGSIPLAINTITFCTIYSDDLRLTAGFFDHLLDDLRWLKNRIFLESKRFINPDIYANAISKFPTLKPVLDRILIQDDVMDYNYHNHFPWGPAPSVHREGITYILRLLANHHGMDFLGEDHITPWAQKDVLQLVDLGHTPWAIPSQNEIDRIVDVLKRPQCNDWHNLFAGYDRLKYRISAAAAAIYFLESISDRVRQYIRNIVVHEDRYAVPSQSCHAQGLIPFCKENPHLRIEHRVSLWRTIFPSETIDRWNIGGETQASHGTFGTLWCFYITRSVGNWLDDGMAVLHLGMPPDSMTLVLDGDPLPELCEVMFQKAIQREVVWQLAFDETHSQNPNFPPNPWKRVRFCSELFPTAVRHLVNESSIFRCNFNPGRLLDVESLVDEHRGWSIDHWLDQYDRLDEEEFHTIPPLPKWHNLVLENFLTKKEMKRRIEMGRLAGL</sequence>
<gene>
    <name evidence="1" type="ORF">B0T10DRAFT_490789</name>
</gene>
<name>A0A9P9AJS8_9HYPO</name>
<dbReference type="EMBL" id="JAGPYM010000016">
    <property type="protein sequence ID" value="KAH6886178.1"/>
    <property type="molecule type" value="Genomic_DNA"/>
</dbReference>
<dbReference type="OrthoDB" id="5062850at2759"/>
<organism evidence="1 2">
    <name type="scientific">Thelonectria olida</name>
    <dbReference type="NCBI Taxonomy" id="1576542"/>
    <lineage>
        <taxon>Eukaryota</taxon>
        <taxon>Fungi</taxon>
        <taxon>Dikarya</taxon>
        <taxon>Ascomycota</taxon>
        <taxon>Pezizomycotina</taxon>
        <taxon>Sordariomycetes</taxon>
        <taxon>Hypocreomycetidae</taxon>
        <taxon>Hypocreales</taxon>
        <taxon>Nectriaceae</taxon>
        <taxon>Thelonectria</taxon>
    </lineage>
</organism>
<evidence type="ECO:0000313" key="2">
    <source>
        <dbReference type="Proteomes" id="UP000777438"/>
    </source>
</evidence>
<comment type="caution">
    <text evidence="1">The sequence shown here is derived from an EMBL/GenBank/DDBJ whole genome shotgun (WGS) entry which is preliminary data.</text>
</comment>
<dbReference type="AlphaFoldDB" id="A0A9P9AJS8"/>
<dbReference type="Proteomes" id="UP000777438">
    <property type="component" value="Unassembled WGS sequence"/>
</dbReference>